<evidence type="ECO:0000256" key="1">
    <source>
        <dbReference type="ARBA" id="ARBA00008467"/>
    </source>
</evidence>
<comment type="similarity">
    <text evidence="1 4">Belongs to the thiolase-like superfamily. Beta-ketoacyl-ACP synthases family.</text>
</comment>
<dbReference type="InterPro" id="IPR020841">
    <property type="entry name" value="PKS_Beta-ketoAc_synthase_dom"/>
</dbReference>
<dbReference type="InterPro" id="IPR016039">
    <property type="entry name" value="Thiolase-like"/>
</dbReference>
<keyword evidence="8" id="KW-1185">Reference proteome</keyword>
<dbReference type="Gene3D" id="3.40.47.10">
    <property type="match status" value="2"/>
</dbReference>
<feature type="domain" description="Ketosynthase family 3 (KS3)" evidence="5">
    <location>
        <begin position="2"/>
        <end position="409"/>
    </location>
</feature>
<sequence>MSRRVVVTGIGFVAPGGIGQGAVWDNIRAGRGAIRRVTRFDPTGYPSALAGEVDGFNPTDFMPMRLARKLDPYTQYAVAASQLALDDGRMDLERVDRERMGVFVGNCFGGWDFTDRELRKLHTQGVKEVSPFQATSWFPAAPQGQISIHFGLRGFSKTVCGERASGHIGIALAARSIASGQCDVSLAGGAEAPITPFTYLACGTEGVLVGPDTPADGAYRPFDAGRRGLVPAEGAAFLLLEELTHALERRAPIYAEVLGFGLSNDACHPALLPPEERHLSVAMRKALEDADVTPDAISYVLADGLATPEGDRQEAAALRKVFGSERRVPVSVPRTMTGHLYGAAGALDAGLAALSIQHGEVPPTVGTRTVDASLDVSLVTETTTPERVDHVMLNGRGSGGLNASLIISRFARA</sequence>
<evidence type="ECO:0000313" key="7">
    <source>
        <dbReference type="EMBL" id="NMO18039.1"/>
    </source>
</evidence>
<keyword evidence="3" id="KW-0012">Acyltransferase</keyword>
<proteinExistence type="inferred from homology"/>
<dbReference type="Proteomes" id="UP000518300">
    <property type="component" value="Unassembled WGS sequence"/>
</dbReference>
<dbReference type="CDD" id="cd00834">
    <property type="entry name" value="KAS_I_II"/>
    <property type="match status" value="1"/>
</dbReference>
<evidence type="ECO:0000259" key="5">
    <source>
        <dbReference type="PROSITE" id="PS52004"/>
    </source>
</evidence>
<dbReference type="InterPro" id="IPR014031">
    <property type="entry name" value="Ketoacyl_synth_C"/>
</dbReference>
<name>A0A346D7B3_9BACT</name>
<reference evidence="6" key="1">
    <citation type="journal article" date="2018" name="Chem. Sci.">
        <title>Self-resistance guided genome mining uncovers new topoisomerase inhibitors from myxobacteria.</title>
        <authorList>
            <person name="Panter F."/>
            <person name="Krug D."/>
            <person name="Baumann S."/>
            <person name="Muller R."/>
        </authorList>
    </citation>
    <scope>NUCLEOTIDE SEQUENCE</scope>
    <source>
        <strain evidence="6">And48</strain>
    </source>
</reference>
<dbReference type="SMART" id="SM00825">
    <property type="entry name" value="PKS_KS"/>
    <property type="match status" value="1"/>
</dbReference>
<dbReference type="SUPFAM" id="SSF53901">
    <property type="entry name" value="Thiolase-like"/>
    <property type="match status" value="2"/>
</dbReference>
<dbReference type="PROSITE" id="PS52004">
    <property type="entry name" value="KS3_2"/>
    <property type="match status" value="1"/>
</dbReference>
<gene>
    <name evidence="6" type="primary">pcyF</name>
    <name evidence="7" type="ORF">HG543_24730</name>
</gene>
<evidence type="ECO:0000256" key="2">
    <source>
        <dbReference type="ARBA" id="ARBA00022679"/>
    </source>
</evidence>
<dbReference type="EMBL" id="JABBJJ010000119">
    <property type="protein sequence ID" value="NMO18039.1"/>
    <property type="molecule type" value="Genomic_DNA"/>
</dbReference>
<dbReference type="PANTHER" id="PTHR11712">
    <property type="entry name" value="POLYKETIDE SYNTHASE-RELATED"/>
    <property type="match status" value="1"/>
</dbReference>
<protein>
    <submittedName>
        <fullName evidence="6">Beta-ketoacyl synthase beta</fullName>
    </submittedName>
    <submittedName>
        <fullName evidence="7">Beta-ketoacyl-[acyl-carrier-protein] synthase family protein</fullName>
    </submittedName>
</protein>
<reference evidence="7 8" key="2">
    <citation type="submission" date="2020-04" db="EMBL/GenBank/DDBJ databases">
        <title>Draft genome of Pyxidicoccus fallax type strain.</title>
        <authorList>
            <person name="Whitworth D.E."/>
        </authorList>
    </citation>
    <scope>NUCLEOTIDE SEQUENCE [LARGE SCALE GENOMIC DNA]</scope>
    <source>
        <strain evidence="7 8">DSM 14698</strain>
    </source>
</reference>
<evidence type="ECO:0000313" key="6">
    <source>
        <dbReference type="EMBL" id="AXM42928.1"/>
    </source>
</evidence>
<keyword evidence="2 4" id="KW-0808">Transferase</keyword>
<dbReference type="InterPro" id="IPR000794">
    <property type="entry name" value="Beta-ketoacyl_synthase"/>
</dbReference>
<dbReference type="Pfam" id="PF02801">
    <property type="entry name" value="Ketoacyl-synt_C"/>
    <property type="match status" value="1"/>
</dbReference>
<accession>A0A346D7B3</accession>
<dbReference type="AlphaFoldDB" id="A0A346D7B3"/>
<dbReference type="EMBL" id="MH048639">
    <property type="protein sequence ID" value="AXM42928.1"/>
    <property type="molecule type" value="Genomic_DNA"/>
</dbReference>
<dbReference type="InterPro" id="IPR014030">
    <property type="entry name" value="Ketoacyl_synth_N"/>
</dbReference>
<dbReference type="RefSeq" id="WP_169347314.1">
    <property type="nucleotide sequence ID" value="NZ_JABBJJ010000119.1"/>
</dbReference>
<dbReference type="GO" id="GO:0006633">
    <property type="term" value="P:fatty acid biosynthetic process"/>
    <property type="evidence" value="ECO:0007669"/>
    <property type="project" value="TreeGrafter"/>
</dbReference>
<evidence type="ECO:0000256" key="3">
    <source>
        <dbReference type="ARBA" id="ARBA00023315"/>
    </source>
</evidence>
<dbReference type="GO" id="GO:0004315">
    <property type="term" value="F:3-oxoacyl-[acyl-carrier-protein] synthase activity"/>
    <property type="evidence" value="ECO:0007669"/>
    <property type="project" value="TreeGrafter"/>
</dbReference>
<evidence type="ECO:0000256" key="4">
    <source>
        <dbReference type="RuleBase" id="RU003694"/>
    </source>
</evidence>
<organism evidence="6">
    <name type="scientific">Pyxidicoccus fallax</name>
    <dbReference type="NCBI Taxonomy" id="394095"/>
    <lineage>
        <taxon>Bacteria</taxon>
        <taxon>Pseudomonadati</taxon>
        <taxon>Myxococcota</taxon>
        <taxon>Myxococcia</taxon>
        <taxon>Myxococcales</taxon>
        <taxon>Cystobacterineae</taxon>
        <taxon>Myxococcaceae</taxon>
        <taxon>Pyxidicoccus</taxon>
    </lineage>
</organism>
<dbReference type="PANTHER" id="PTHR11712:SF322">
    <property type="entry name" value="POLYKETIDE BETA-KETOACYL SYNTHASE 2-RELATED"/>
    <property type="match status" value="1"/>
</dbReference>
<dbReference type="Pfam" id="PF00109">
    <property type="entry name" value="ketoacyl-synt"/>
    <property type="match status" value="1"/>
</dbReference>
<evidence type="ECO:0000313" key="8">
    <source>
        <dbReference type="Proteomes" id="UP000518300"/>
    </source>
</evidence>